<organism evidence="1 2">
    <name type="scientific">Pseudoduganella guangdongensis</name>
    <dbReference type="NCBI Taxonomy" id="2692179"/>
    <lineage>
        <taxon>Bacteria</taxon>
        <taxon>Pseudomonadati</taxon>
        <taxon>Pseudomonadota</taxon>
        <taxon>Betaproteobacteria</taxon>
        <taxon>Burkholderiales</taxon>
        <taxon>Oxalobacteraceae</taxon>
        <taxon>Telluria group</taxon>
        <taxon>Pseudoduganella</taxon>
    </lineage>
</organism>
<evidence type="ECO:0000313" key="2">
    <source>
        <dbReference type="Proteomes" id="UP000448575"/>
    </source>
</evidence>
<dbReference type="AlphaFoldDB" id="A0A6N9HM45"/>
<keyword evidence="2" id="KW-1185">Reference proteome</keyword>
<dbReference type="Proteomes" id="UP000448575">
    <property type="component" value="Unassembled WGS sequence"/>
</dbReference>
<comment type="caution">
    <text evidence="1">The sequence shown here is derived from an EMBL/GenBank/DDBJ whole genome shotgun (WGS) entry which is preliminary data.</text>
</comment>
<reference evidence="1 2" key="1">
    <citation type="submission" date="2019-12" db="EMBL/GenBank/DDBJ databases">
        <title>Novel species isolated from a subtropical stream in China.</title>
        <authorList>
            <person name="Lu H."/>
        </authorList>
    </citation>
    <scope>NUCLEOTIDE SEQUENCE [LARGE SCALE GENOMIC DNA]</scope>
    <source>
        <strain evidence="1 2">DS3</strain>
    </source>
</reference>
<proteinExistence type="predicted"/>
<protein>
    <submittedName>
        <fullName evidence="1">Uncharacterized protein</fullName>
    </submittedName>
</protein>
<evidence type="ECO:0000313" key="1">
    <source>
        <dbReference type="EMBL" id="MYN04664.1"/>
    </source>
</evidence>
<name>A0A6N9HM45_9BURK</name>
<gene>
    <name evidence="1" type="ORF">GTP41_21450</name>
</gene>
<accession>A0A6N9HM45</accession>
<sequence>MRGKPTQDPAVDRGAVDGLGTSALALRLDDARPASLPPRAVLVQVAEGVAWAVHAAPLRCFMTPFAAAPEIGLRLDYCFDATGDRQRFALLLAAEGERALPTAAVGAAIQDAVQAALQQGTLELPPCTTDEEWHAFRSGLNELVYTRFGLVVEDCLPVDLHPATDFAAQLAACGHAAAARVERPAGDASGHSAHADAPAPAWVRLADMPWHGLRAATAAASTTAGGDPAKHDAAALRRLFLELPALAAGLRALPMREGDGTFAPMQDILRRLAHAALEAGTMPSLTQAAPGQQLPQHTQQLRAMHARSAQAALDEGWALLAAMRGGLDPARLEETDRMLSNLEYSLAQRRKPQP</sequence>
<dbReference type="EMBL" id="WWCJ01000019">
    <property type="protein sequence ID" value="MYN04664.1"/>
    <property type="molecule type" value="Genomic_DNA"/>
</dbReference>